<gene>
    <name evidence="10" type="ORF">HJ588_04830</name>
</gene>
<dbReference type="GO" id="GO:0009252">
    <property type="term" value="P:peptidoglycan biosynthetic process"/>
    <property type="evidence" value="ECO:0007669"/>
    <property type="project" value="UniProtKB-UniPathway"/>
</dbReference>
<evidence type="ECO:0000313" key="11">
    <source>
        <dbReference type="Proteomes" id="UP000557772"/>
    </source>
</evidence>
<evidence type="ECO:0000256" key="8">
    <source>
        <dbReference type="SAM" id="SignalP"/>
    </source>
</evidence>
<dbReference type="PROSITE" id="PS51257">
    <property type="entry name" value="PROKAR_LIPOPROTEIN"/>
    <property type="match status" value="1"/>
</dbReference>
<evidence type="ECO:0000313" key="10">
    <source>
        <dbReference type="EMBL" id="NNG38601.1"/>
    </source>
</evidence>
<comment type="caution">
    <text evidence="10">The sequence shown here is derived from an EMBL/GenBank/DDBJ whole genome shotgun (WGS) entry which is preliminary data.</text>
</comment>
<dbReference type="Pfam" id="PF03734">
    <property type="entry name" value="YkuD"/>
    <property type="match status" value="1"/>
</dbReference>
<keyword evidence="3 6" id="KW-0133">Cell shape</keyword>
<evidence type="ECO:0000256" key="7">
    <source>
        <dbReference type="SAM" id="MobiDB-lite"/>
    </source>
</evidence>
<protein>
    <submittedName>
        <fullName evidence="10">L,D-transpeptidase</fullName>
    </submittedName>
</protein>
<dbReference type="SUPFAM" id="SSF141523">
    <property type="entry name" value="L,D-transpeptidase catalytic domain-like"/>
    <property type="match status" value="1"/>
</dbReference>
<evidence type="ECO:0000256" key="6">
    <source>
        <dbReference type="PROSITE-ProRule" id="PRU01373"/>
    </source>
</evidence>
<dbReference type="GO" id="GO:0008360">
    <property type="term" value="P:regulation of cell shape"/>
    <property type="evidence" value="ECO:0007669"/>
    <property type="project" value="UniProtKB-UniRule"/>
</dbReference>
<feature type="compositionally biased region" description="Low complexity" evidence="7">
    <location>
        <begin position="90"/>
        <end position="100"/>
    </location>
</feature>
<dbReference type="GO" id="GO:0016740">
    <property type="term" value="F:transferase activity"/>
    <property type="evidence" value="ECO:0007669"/>
    <property type="project" value="UniProtKB-KW"/>
</dbReference>
<sequence length="325" mass="32696">MKSGRPATCLLTGALLLTACGSTTADRAARSAPATSSPAASPAPPAASSSPTSPTTPTTSTPAATQPATPAPRGSSRPALPGATTARGWTTPSSATTPPSVTAPPKPAAAPAGLPVADTYGRVDTAVDLTTSSNGNVAGFGRTTTAYRTPGGPAVARIPATQLGLPTWLPVIGRQAGWLQVRLPTRPNGAVAWVQDAGVTLRHTNWRVQVSLSANTITVYDGSRRVGSWPAGKGLPATPTPVGQTFLLTTFDSPPGSYTPSTFVLGVHSDTLDTYGGGPGTVAVHGWPTAAGRVGAVSHGCVRVPQATLDAFHKLPLGTPVDIAR</sequence>
<keyword evidence="8" id="KW-0732">Signal</keyword>
<reference evidence="10 11" key="1">
    <citation type="submission" date="2020-05" db="EMBL/GenBank/DDBJ databases">
        <title>Flexivirga sp. ID2601S isolated from air conditioner.</title>
        <authorList>
            <person name="Kim D.H."/>
        </authorList>
    </citation>
    <scope>NUCLEOTIDE SEQUENCE [LARGE SCALE GENOMIC DNA]</scope>
    <source>
        <strain evidence="10 11">ID2601S</strain>
    </source>
</reference>
<keyword evidence="4 6" id="KW-0573">Peptidoglycan synthesis</keyword>
<feature type="active site" description="Nucleophile" evidence="6">
    <location>
        <position position="301"/>
    </location>
</feature>
<dbReference type="InterPro" id="IPR005490">
    <property type="entry name" value="LD_TPept_cat_dom"/>
</dbReference>
<comment type="pathway">
    <text evidence="1 6">Cell wall biogenesis; peptidoglycan biosynthesis.</text>
</comment>
<dbReference type="RefSeq" id="WP_171152566.1">
    <property type="nucleotide sequence ID" value="NZ_JABENB010000001.1"/>
</dbReference>
<dbReference type="PROSITE" id="PS52029">
    <property type="entry name" value="LD_TPASE"/>
    <property type="match status" value="1"/>
</dbReference>
<keyword evidence="11" id="KW-1185">Reference proteome</keyword>
<dbReference type="AlphaFoldDB" id="A0A849AH45"/>
<feature type="active site" description="Proton donor/acceptor" evidence="6">
    <location>
        <position position="285"/>
    </location>
</feature>
<feature type="chain" id="PRO_5039720942" evidence="8">
    <location>
        <begin position="26"/>
        <end position="325"/>
    </location>
</feature>
<organism evidence="10 11">
    <name type="scientific">Flexivirga aerilata</name>
    <dbReference type="NCBI Taxonomy" id="1656889"/>
    <lineage>
        <taxon>Bacteria</taxon>
        <taxon>Bacillati</taxon>
        <taxon>Actinomycetota</taxon>
        <taxon>Actinomycetes</taxon>
        <taxon>Micrococcales</taxon>
        <taxon>Dermacoccaceae</taxon>
        <taxon>Flexivirga</taxon>
    </lineage>
</organism>
<name>A0A849AH45_9MICO</name>
<feature type="signal peptide" evidence="8">
    <location>
        <begin position="1"/>
        <end position="25"/>
    </location>
</feature>
<evidence type="ECO:0000256" key="5">
    <source>
        <dbReference type="ARBA" id="ARBA00023316"/>
    </source>
</evidence>
<feature type="region of interest" description="Disordered" evidence="7">
    <location>
        <begin position="24"/>
        <end position="115"/>
    </location>
</feature>
<dbReference type="EMBL" id="JABENB010000001">
    <property type="protein sequence ID" value="NNG38601.1"/>
    <property type="molecule type" value="Genomic_DNA"/>
</dbReference>
<feature type="domain" description="L,D-TPase catalytic" evidence="9">
    <location>
        <begin position="206"/>
        <end position="324"/>
    </location>
</feature>
<feature type="compositionally biased region" description="Low complexity" evidence="7">
    <location>
        <begin position="24"/>
        <end position="73"/>
    </location>
</feature>
<accession>A0A849AH45</accession>
<evidence type="ECO:0000256" key="4">
    <source>
        <dbReference type="ARBA" id="ARBA00022984"/>
    </source>
</evidence>
<dbReference type="GO" id="GO:0071555">
    <property type="term" value="P:cell wall organization"/>
    <property type="evidence" value="ECO:0007669"/>
    <property type="project" value="UniProtKB-UniRule"/>
</dbReference>
<keyword evidence="2" id="KW-0808">Transferase</keyword>
<dbReference type="UniPathway" id="UPA00219"/>
<evidence type="ECO:0000256" key="3">
    <source>
        <dbReference type="ARBA" id="ARBA00022960"/>
    </source>
</evidence>
<dbReference type="Gene3D" id="2.40.440.10">
    <property type="entry name" value="L,D-transpeptidase catalytic domain-like"/>
    <property type="match status" value="1"/>
</dbReference>
<dbReference type="Proteomes" id="UP000557772">
    <property type="component" value="Unassembled WGS sequence"/>
</dbReference>
<evidence type="ECO:0000256" key="2">
    <source>
        <dbReference type="ARBA" id="ARBA00022679"/>
    </source>
</evidence>
<dbReference type="CDD" id="cd16913">
    <property type="entry name" value="YkuD_like"/>
    <property type="match status" value="1"/>
</dbReference>
<keyword evidence="5 6" id="KW-0961">Cell wall biogenesis/degradation</keyword>
<evidence type="ECO:0000259" key="9">
    <source>
        <dbReference type="PROSITE" id="PS52029"/>
    </source>
</evidence>
<evidence type="ECO:0000256" key="1">
    <source>
        <dbReference type="ARBA" id="ARBA00004752"/>
    </source>
</evidence>
<proteinExistence type="predicted"/>
<dbReference type="InterPro" id="IPR038063">
    <property type="entry name" value="Transpep_catalytic_dom"/>
</dbReference>